<reference evidence="6 8" key="2">
    <citation type="journal article" date="2018" name="Syst. Appl. Microbiol.">
        <title>Characterization and high-quality draft genome sequence of Herbivorax saccincola A7, an anaerobic, alkaliphilic, thermophilic, cellulolytic, and xylanolytic bacterium.</title>
        <authorList>
            <person name="Aikawa S."/>
            <person name="Baramee S."/>
            <person name="Sermsathanaswadi J."/>
            <person name="Thianheng P."/>
            <person name="Tachaapaikoon C."/>
            <person name="Shikata A."/>
            <person name="Waeonukul R."/>
            <person name="Pason P."/>
            <person name="Ratanakhanokchai K."/>
            <person name="Kosugi A."/>
        </authorList>
    </citation>
    <scope>NUCLEOTIDE SEQUENCE [LARGE SCALE GENOMIC DNA]</scope>
    <source>
        <strain evidence="6 8">A7</strain>
    </source>
</reference>
<dbReference type="EMBL" id="NEMB01000003">
    <property type="protein sequence ID" value="PQQ67642.1"/>
    <property type="molecule type" value="Genomic_DNA"/>
</dbReference>
<protein>
    <submittedName>
        <fullName evidence="5">CFA/I fimbrial subunit D</fullName>
    </submittedName>
</protein>
<evidence type="ECO:0000259" key="4">
    <source>
        <dbReference type="PROSITE" id="PS01124"/>
    </source>
</evidence>
<dbReference type="SUPFAM" id="SSF46689">
    <property type="entry name" value="Homeodomain-like"/>
    <property type="match status" value="2"/>
</dbReference>
<dbReference type="OrthoDB" id="2599717at2"/>
<evidence type="ECO:0000256" key="1">
    <source>
        <dbReference type="ARBA" id="ARBA00023015"/>
    </source>
</evidence>
<dbReference type="AlphaFoldDB" id="A0A2K9EEW5"/>
<evidence type="ECO:0000313" key="7">
    <source>
        <dbReference type="Proteomes" id="UP000233534"/>
    </source>
</evidence>
<dbReference type="PANTHER" id="PTHR46796:SF7">
    <property type="entry name" value="ARAC FAMILY TRANSCRIPTIONAL REGULATOR"/>
    <property type="match status" value="1"/>
</dbReference>
<evidence type="ECO:0000256" key="2">
    <source>
        <dbReference type="ARBA" id="ARBA00023125"/>
    </source>
</evidence>
<dbReference type="PANTHER" id="PTHR46796">
    <property type="entry name" value="HTH-TYPE TRANSCRIPTIONAL ACTIVATOR RHAS-RELATED"/>
    <property type="match status" value="1"/>
</dbReference>
<evidence type="ECO:0000256" key="3">
    <source>
        <dbReference type="ARBA" id="ARBA00023163"/>
    </source>
</evidence>
<dbReference type="InterPro" id="IPR009057">
    <property type="entry name" value="Homeodomain-like_sf"/>
</dbReference>
<reference evidence="5 7" key="1">
    <citation type="submission" date="2017-12" db="EMBL/GenBank/DDBJ databases">
        <title>Complete genome sequence of Herbivorax saccincola GGR1, a novel Cellulosome-producing hydrolytic bacterium in a thermophilic biogas plant, established by Illumina and Nanopore MinION sequencing.</title>
        <authorList>
            <person name="Pechtl A."/>
            <person name="Ruckert C."/>
            <person name="Koeck D.E."/>
            <person name="Maus I."/>
            <person name="Winkler A."/>
            <person name="Kalinowski J."/>
            <person name="Puhler A."/>
            <person name="Schwarz W.W."/>
            <person name="Zverlov V.V."/>
            <person name="Schluter A."/>
            <person name="Liebl W."/>
        </authorList>
    </citation>
    <scope>NUCLEOTIDE SEQUENCE [LARGE SCALE GENOMIC DNA]</scope>
    <source>
        <strain evidence="5">GGR1</strain>
        <strain evidence="7">SR1</strain>
    </source>
</reference>
<evidence type="ECO:0000313" key="6">
    <source>
        <dbReference type="EMBL" id="PQQ67642.1"/>
    </source>
</evidence>
<keyword evidence="1" id="KW-0805">Transcription regulation</keyword>
<dbReference type="GO" id="GO:0003700">
    <property type="term" value="F:DNA-binding transcription factor activity"/>
    <property type="evidence" value="ECO:0007669"/>
    <property type="project" value="InterPro"/>
</dbReference>
<dbReference type="KEGG" id="hsc:HVS_09255"/>
<dbReference type="InterPro" id="IPR020449">
    <property type="entry name" value="Tscrpt_reg_AraC-type_HTH"/>
</dbReference>
<accession>A0A2K9EEW5</accession>
<dbReference type="RefSeq" id="WP_101301477.1">
    <property type="nucleotide sequence ID" value="NZ_CP025197.1"/>
</dbReference>
<dbReference type="PROSITE" id="PS01124">
    <property type="entry name" value="HTH_ARAC_FAMILY_2"/>
    <property type="match status" value="1"/>
</dbReference>
<keyword evidence="3" id="KW-0804">Transcription</keyword>
<feature type="domain" description="HTH araC/xylS-type" evidence="4">
    <location>
        <begin position="160"/>
        <end position="258"/>
    </location>
</feature>
<sequence length="259" mass="30968">MEKLIRVNYCGYNYYNSDYDIIDRPKGSGDYLLLYFLTPMKVLLKNELVRAPAKSFLLYTPNHRQWYQAVKRFGNSFVHFECDGNFIEELSIPLNQIFYIENTSKIQEYFRWIENEFINKTIFHEYQQDANVKSLLIEIARNFRSAETSVVKSTRRQEFEKIRYKILGNLGHPWTAEEMAALAHMSTSQFYAIYQEEFNQTPKASLIEARMEYAKYLLRNNTLKINQIAKMIGYQNEYHFIRHFKKRFGVTPGQYRKSL</sequence>
<proteinExistence type="predicted"/>
<dbReference type="Pfam" id="PF12833">
    <property type="entry name" value="HTH_18"/>
    <property type="match status" value="1"/>
</dbReference>
<evidence type="ECO:0000313" key="5">
    <source>
        <dbReference type="EMBL" id="AUG57755.1"/>
    </source>
</evidence>
<dbReference type="InterPro" id="IPR018060">
    <property type="entry name" value="HTH_AraC"/>
</dbReference>
<organism evidence="5 7">
    <name type="scientific">Acetivibrio saccincola</name>
    <dbReference type="NCBI Taxonomy" id="1677857"/>
    <lineage>
        <taxon>Bacteria</taxon>
        <taxon>Bacillati</taxon>
        <taxon>Bacillota</taxon>
        <taxon>Clostridia</taxon>
        <taxon>Eubacteriales</taxon>
        <taxon>Oscillospiraceae</taxon>
        <taxon>Acetivibrio</taxon>
    </lineage>
</organism>
<dbReference type="Gene3D" id="1.10.10.60">
    <property type="entry name" value="Homeodomain-like"/>
    <property type="match status" value="2"/>
</dbReference>
<keyword evidence="2" id="KW-0238">DNA-binding</keyword>
<dbReference type="SMART" id="SM00342">
    <property type="entry name" value="HTH_ARAC"/>
    <property type="match status" value="1"/>
</dbReference>
<gene>
    <name evidence="5" type="primary">cfaD</name>
    <name evidence="6" type="ORF">B9R14_13380</name>
    <name evidence="5" type="ORF">HVS_09255</name>
</gene>
<dbReference type="PRINTS" id="PR00032">
    <property type="entry name" value="HTHARAC"/>
</dbReference>
<name>A0A2K9EEW5_9FIRM</name>
<dbReference type="InterPro" id="IPR050204">
    <property type="entry name" value="AraC_XylS_family_regulators"/>
</dbReference>
<dbReference type="Proteomes" id="UP000233534">
    <property type="component" value="Chromosome"/>
</dbReference>
<dbReference type="EMBL" id="CP025197">
    <property type="protein sequence ID" value="AUG57755.1"/>
    <property type="molecule type" value="Genomic_DNA"/>
</dbReference>
<dbReference type="Proteomes" id="UP000239720">
    <property type="component" value="Unassembled WGS sequence"/>
</dbReference>
<dbReference type="GO" id="GO:0043565">
    <property type="term" value="F:sequence-specific DNA binding"/>
    <property type="evidence" value="ECO:0007669"/>
    <property type="project" value="InterPro"/>
</dbReference>
<evidence type="ECO:0000313" key="8">
    <source>
        <dbReference type="Proteomes" id="UP000239720"/>
    </source>
</evidence>
<keyword evidence="7" id="KW-1185">Reference proteome</keyword>